<reference evidence="2" key="1">
    <citation type="journal article" date="2014" name="Int. J. Syst. Evol. Microbiol.">
        <title>Complete genome sequence of Corynebacterium casei LMG S-19264T (=DSM 44701T), isolated from a smear-ripened cheese.</title>
        <authorList>
            <consortium name="US DOE Joint Genome Institute (JGI-PGF)"/>
            <person name="Walter F."/>
            <person name="Albersmeier A."/>
            <person name="Kalinowski J."/>
            <person name="Ruckert C."/>
        </authorList>
    </citation>
    <scope>NUCLEOTIDE SEQUENCE</scope>
    <source>
        <strain evidence="2">JCM 4369</strain>
    </source>
</reference>
<gene>
    <name evidence="2" type="ORF">GCM10010260_28590</name>
</gene>
<dbReference type="SUPFAM" id="SSF89392">
    <property type="entry name" value="Prokaryotic lipoproteins and lipoprotein localization factors"/>
    <property type="match status" value="1"/>
</dbReference>
<dbReference type="RefSeq" id="WP_191873871.1">
    <property type="nucleotide sequence ID" value="NZ_BMTD01000005.1"/>
</dbReference>
<feature type="region of interest" description="Disordered" evidence="1">
    <location>
        <begin position="200"/>
        <end position="224"/>
    </location>
</feature>
<name>A0A918MBH7_9ACTN</name>
<comment type="caution">
    <text evidence="2">The sequence shown here is derived from an EMBL/GenBank/DDBJ whole genome shotgun (WGS) entry which is preliminary data.</text>
</comment>
<dbReference type="EMBL" id="BMTD01000005">
    <property type="protein sequence ID" value="GGU92256.1"/>
    <property type="molecule type" value="Genomic_DNA"/>
</dbReference>
<dbReference type="AlphaFoldDB" id="A0A918MBH7"/>
<evidence type="ECO:0000313" key="2">
    <source>
        <dbReference type="EMBL" id="GGU92256.1"/>
    </source>
</evidence>
<evidence type="ECO:0000313" key="3">
    <source>
        <dbReference type="Proteomes" id="UP000618795"/>
    </source>
</evidence>
<evidence type="ECO:0008006" key="4">
    <source>
        <dbReference type="Google" id="ProtNLM"/>
    </source>
</evidence>
<dbReference type="Gene3D" id="2.50.20.20">
    <property type="match status" value="1"/>
</dbReference>
<sequence>MRAAVARTGTTSARLHERIEIGGGGREYALTVTGGFDFGRDRGSLAVDFPGGGISHLDEVFADGKVYVRGASGPDAGTWGVMPRDKAVAHYALRAPVNDPEHVLRQISAMRRVSREGEETVHGVRAAHYRGTLDHKTLTLRMAPDVRSKLDQGRDLLGDDFPVFADAWVDGRGRLVQTRMTLNLAGTQVKVTMGLSGLGTPVSVKTPRPGDTVPAGSMSGVLSG</sequence>
<reference evidence="2" key="2">
    <citation type="submission" date="2020-09" db="EMBL/GenBank/DDBJ databases">
        <authorList>
            <person name="Sun Q."/>
            <person name="Ohkuma M."/>
        </authorList>
    </citation>
    <scope>NUCLEOTIDE SEQUENCE</scope>
    <source>
        <strain evidence="2">JCM 4369</strain>
    </source>
</reference>
<accession>A0A918MBH7</accession>
<dbReference type="Proteomes" id="UP000618795">
    <property type="component" value="Unassembled WGS sequence"/>
</dbReference>
<keyword evidence="3" id="KW-1185">Reference proteome</keyword>
<dbReference type="InterPro" id="IPR029046">
    <property type="entry name" value="LolA/LolB/LppX"/>
</dbReference>
<evidence type="ECO:0000256" key="1">
    <source>
        <dbReference type="SAM" id="MobiDB-lite"/>
    </source>
</evidence>
<organism evidence="2 3">
    <name type="scientific">Streptomyces filipinensis</name>
    <dbReference type="NCBI Taxonomy" id="66887"/>
    <lineage>
        <taxon>Bacteria</taxon>
        <taxon>Bacillati</taxon>
        <taxon>Actinomycetota</taxon>
        <taxon>Actinomycetes</taxon>
        <taxon>Kitasatosporales</taxon>
        <taxon>Streptomycetaceae</taxon>
        <taxon>Streptomyces</taxon>
    </lineage>
</organism>
<protein>
    <recommendedName>
        <fullName evidence="4">Lipoprotein</fullName>
    </recommendedName>
</protein>
<proteinExistence type="predicted"/>